<evidence type="ECO:0000313" key="2">
    <source>
        <dbReference type="Proteomes" id="UP001194468"/>
    </source>
</evidence>
<dbReference type="Proteomes" id="UP001194468">
    <property type="component" value="Unassembled WGS sequence"/>
</dbReference>
<dbReference type="AlphaFoldDB" id="A0AAD4BDC7"/>
<keyword evidence="2" id="KW-1185">Reference proteome</keyword>
<proteinExistence type="predicted"/>
<evidence type="ECO:0000313" key="1">
    <source>
        <dbReference type="EMBL" id="KAF8419958.1"/>
    </source>
</evidence>
<accession>A0AAD4BDC7</accession>
<name>A0AAD4BDC7_BOLED</name>
<gene>
    <name evidence="1" type="ORF">L210DRAFT_3655046</name>
</gene>
<comment type="caution">
    <text evidence="1">The sequence shown here is derived from an EMBL/GenBank/DDBJ whole genome shotgun (WGS) entry which is preliminary data.</text>
</comment>
<protein>
    <submittedName>
        <fullName evidence="1">Uncharacterized protein</fullName>
    </submittedName>
</protein>
<reference evidence="1" key="1">
    <citation type="submission" date="2019-10" db="EMBL/GenBank/DDBJ databases">
        <authorList>
            <consortium name="DOE Joint Genome Institute"/>
            <person name="Kuo A."/>
            <person name="Miyauchi S."/>
            <person name="Kiss E."/>
            <person name="Drula E."/>
            <person name="Kohler A."/>
            <person name="Sanchez-Garcia M."/>
            <person name="Andreopoulos B."/>
            <person name="Barry K.W."/>
            <person name="Bonito G."/>
            <person name="Buee M."/>
            <person name="Carver A."/>
            <person name="Chen C."/>
            <person name="Cichocki N."/>
            <person name="Clum A."/>
            <person name="Culley D."/>
            <person name="Crous P.W."/>
            <person name="Fauchery L."/>
            <person name="Girlanda M."/>
            <person name="Hayes R."/>
            <person name="Keri Z."/>
            <person name="LaButti K."/>
            <person name="Lipzen A."/>
            <person name="Lombard V."/>
            <person name="Magnuson J."/>
            <person name="Maillard F."/>
            <person name="Morin E."/>
            <person name="Murat C."/>
            <person name="Nolan M."/>
            <person name="Ohm R."/>
            <person name="Pangilinan J."/>
            <person name="Pereira M."/>
            <person name="Perotto S."/>
            <person name="Peter M."/>
            <person name="Riley R."/>
            <person name="Sitrit Y."/>
            <person name="Stielow B."/>
            <person name="Szollosi G."/>
            <person name="Zifcakova L."/>
            <person name="Stursova M."/>
            <person name="Spatafora J.W."/>
            <person name="Tedersoo L."/>
            <person name="Vaario L.-M."/>
            <person name="Yamada A."/>
            <person name="Yan M."/>
            <person name="Wang P."/>
            <person name="Xu J."/>
            <person name="Bruns T."/>
            <person name="Baldrian P."/>
            <person name="Vilgalys R."/>
            <person name="Henrissat B."/>
            <person name="Grigoriev I.V."/>
            <person name="Hibbett D."/>
            <person name="Nagy L.G."/>
            <person name="Martin F.M."/>
        </authorList>
    </citation>
    <scope>NUCLEOTIDE SEQUENCE</scope>
    <source>
        <strain evidence="1">BED1</strain>
    </source>
</reference>
<reference evidence="1" key="2">
    <citation type="journal article" date="2020" name="Nat. Commun.">
        <title>Large-scale genome sequencing of mycorrhizal fungi provides insights into the early evolution of symbiotic traits.</title>
        <authorList>
            <person name="Miyauchi S."/>
            <person name="Kiss E."/>
            <person name="Kuo A."/>
            <person name="Drula E."/>
            <person name="Kohler A."/>
            <person name="Sanchez-Garcia M."/>
            <person name="Morin E."/>
            <person name="Andreopoulos B."/>
            <person name="Barry K.W."/>
            <person name="Bonito G."/>
            <person name="Buee M."/>
            <person name="Carver A."/>
            <person name="Chen C."/>
            <person name="Cichocki N."/>
            <person name="Clum A."/>
            <person name="Culley D."/>
            <person name="Crous P.W."/>
            <person name="Fauchery L."/>
            <person name="Girlanda M."/>
            <person name="Hayes R.D."/>
            <person name="Keri Z."/>
            <person name="LaButti K."/>
            <person name="Lipzen A."/>
            <person name="Lombard V."/>
            <person name="Magnuson J."/>
            <person name="Maillard F."/>
            <person name="Murat C."/>
            <person name="Nolan M."/>
            <person name="Ohm R.A."/>
            <person name="Pangilinan J."/>
            <person name="Pereira M.F."/>
            <person name="Perotto S."/>
            <person name="Peter M."/>
            <person name="Pfister S."/>
            <person name="Riley R."/>
            <person name="Sitrit Y."/>
            <person name="Stielow J.B."/>
            <person name="Szollosi G."/>
            <person name="Zifcakova L."/>
            <person name="Stursova M."/>
            <person name="Spatafora J.W."/>
            <person name="Tedersoo L."/>
            <person name="Vaario L.M."/>
            <person name="Yamada A."/>
            <person name="Yan M."/>
            <person name="Wang P."/>
            <person name="Xu J."/>
            <person name="Bruns T."/>
            <person name="Baldrian P."/>
            <person name="Vilgalys R."/>
            <person name="Dunand C."/>
            <person name="Henrissat B."/>
            <person name="Grigoriev I.V."/>
            <person name="Hibbett D."/>
            <person name="Nagy L.G."/>
            <person name="Martin F.M."/>
        </authorList>
    </citation>
    <scope>NUCLEOTIDE SEQUENCE</scope>
    <source>
        <strain evidence="1">BED1</strain>
    </source>
</reference>
<organism evidence="1 2">
    <name type="scientific">Boletus edulis BED1</name>
    <dbReference type="NCBI Taxonomy" id="1328754"/>
    <lineage>
        <taxon>Eukaryota</taxon>
        <taxon>Fungi</taxon>
        <taxon>Dikarya</taxon>
        <taxon>Basidiomycota</taxon>
        <taxon>Agaricomycotina</taxon>
        <taxon>Agaricomycetes</taxon>
        <taxon>Agaricomycetidae</taxon>
        <taxon>Boletales</taxon>
        <taxon>Boletineae</taxon>
        <taxon>Boletaceae</taxon>
        <taxon>Boletoideae</taxon>
        <taxon>Boletus</taxon>
    </lineage>
</organism>
<dbReference type="EMBL" id="WHUW01000166">
    <property type="protein sequence ID" value="KAF8419958.1"/>
    <property type="molecule type" value="Genomic_DNA"/>
</dbReference>
<sequence length="107" mass="12003">MFGLVQGLLAFWMAQRLRFDSFRVAAHVARCAICFPSSSNFLNAVAIVLALPNALDIAHWHHFLLAHLVSISTQRVRFDVALVPGTLPFAVDISWYRHFVSRVAQPS</sequence>